<organism evidence="1 2">
    <name type="scientific">Thelohanellus kitauei</name>
    <name type="common">Myxosporean</name>
    <dbReference type="NCBI Taxonomy" id="669202"/>
    <lineage>
        <taxon>Eukaryota</taxon>
        <taxon>Metazoa</taxon>
        <taxon>Cnidaria</taxon>
        <taxon>Myxozoa</taxon>
        <taxon>Myxosporea</taxon>
        <taxon>Bivalvulida</taxon>
        <taxon>Platysporina</taxon>
        <taxon>Myxobolidae</taxon>
        <taxon>Thelohanellus</taxon>
    </lineage>
</organism>
<dbReference type="AlphaFoldDB" id="A0A0C2MMF4"/>
<reference evidence="1 2" key="1">
    <citation type="journal article" date="2014" name="Genome Biol. Evol.">
        <title>The genome of the myxosporean Thelohanellus kitauei shows adaptations to nutrient acquisition within its fish host.</title>
        <authorList>
            <person name="Yang Y."/>
            <person name="Xiong J."/>
            <person name="Zhou Z."/>
            <person name="Huo F."/>
            <person name="Miao W."/>
            <person name="Ran C."/>
            <person name="Liu Y."/>
            <person name="Zhang J."/>
            <person name="Feng J."/>
            <person name="Wang M."/>
            <person name="Wang M."/>
            <person name="Wang L."/>
            <person name="Yao B."/>
        </authorList>
    </citation>
    <scope>NUCLEOTIDE SEQUENCE [LARGE SCALE GENOMIC DNA]</scope>
    <source>
        <strain evidence="1">Wuqing</strain>
    </source>
</reference>
<accession>A0A0C2MMF4</accession>
<gene>
    <name evidence="1" type="ORF">RF11_07957</name>
</gene>
<evidence type="ECO:0000313" key="1">
    <source>
        <dbReference type="EMBL" id="KII68411.1"/>
    </source>
</evidence>
<keyword evidence="2" id="KW-1185">Reference proteome</keyword>
<dbReference type="Proteomes" id="UP000031668">
    <property type="component" value="Unassembled WGS sequence"/>
</dbReference>
<name>A0A0C2MMF4_THEKT</name>
<dbReference type="EMBL" id="JWZT01002861">
    <property type="protein sequence ID" value="KII68411.1"/>
    <property type="molecule type" value="Genomic_DNA"/>
</dbReference>
<protein>
    <submittedName>
        <fullName evidence="1">Uncharacterized protein</fullName>
    </submittedName>
</protein>
<comment type="caution">
    <text evidence="1">The sequence shown here is derived from an EMBL/GenBank/DDBJ whole genome shotgun (WGS) entry which is preliminary data.</text>
</comment>
<sequence>MAFCGPSRILDVNPPAANVDLSESWSINLILSFTPVQPSNTGNLLAPIIRIWLKELRCCGGRETFRHYCRRHSIERTSEAPTGMEFANDEQMISAKVPIELQPDELRKA</sequence>
<evidence type="ECO:0000313" key="2">
    <source>
        <dbReference type="Proteomes" id="UP000031668"/>
    </source>
</evidence>
<proteinExistence type="predicted"/>